<dbReference type="PATRIC" id="fig|148604.4.peg.931"/>
<dbReference type="SUPFAM" id="SSF52540">
    <property type="entry name" value="P-loop containing nucleoside triphosphate hydrolases"/>
    <property type="match status" value="1"/>
</dbReference>
<name>A0A0R2H3H6_9LACO</name>
<proteinExistence type="predicted"/>
<dbReference type="Gene3D" id="3.40.50.300">
    <property type="entry name" value="P-loop containing nucleotide triphosphate hydrolases"/>
    <property type="match status" value="1"/>
</dbReference>
<dbReference type="AlphaFoldDB" id="A0A0R2H3H6"/>
<protein>
    <submittedName>
        <fullName evidence="2">CobQ CobB MinD ParA nucleotide binding domain protein</fullName>
    </submittedName>
</protein>
<dbReference type="PANTHER" id="PTHR13696:SF52">
    <property type="entry name" value="PARA FAMILY PROTEIN CT_582"/>
    <property type="match status" value="1"/>
</dbReference>
<keyword evidence="3" id="KW-1185">Reference proteome</keyword>
<dbReference type="InterPro" id="IPR027417">
    <property type="entry name" value="P-loop_NTPase"/>
</dbReference>
<dbReference type="EMBL" id="JQBA01000024">
    <property type="protein sequence ID" value="KRN44052.1"/>
    <property type="molecule type" value="Genomic_DNA"/>
</dbReference>
<evidence type="ECO:0000313" key="3">
    <source>
        <dbReference type="Proteomes" id="UP000051639"/>
    </source>
</evidence>
<dbReference type="CDD" id="cd02042">
    <property type="entry name" value="ParAB_family"/>
    <property type="match status" value="1"/>
</dbReference>
<evidence type="ECO:0000259" key="1">
    <source>
        <dbReference type="Pfam" id="PF13614"/>
    </source>
</evidence>
<dbReference type="InterPro" id="IPR050678">
    <property type="entry name" value="DNA_Partitioning_ATPase"/>
</dbReference>
<dbReference type="Pfam" id="PF13614">
    <property type="entry name" value="AAA_31"/>
    <property type="match status" value="1"/>
</dbReference>
<dbReference type="Proteomes" id="UP000051639">
    <property type="component" value="Unassembled WGS sequence"/>
</dbReference>
<accession>A0A0R2H3H6</accession>
<gene>
    <name evidence="2" type="ORF">IV41_GL000895</name>
</gene>
<comment type="caution">
    <text evidence="2">The sequence shown here is derived from an EMBL/GenBank/DDBJ whole genome shotgun (WGS) entry which is preliminary data.</text>
</comment>
<dbReference type="PANTHER" id="PTHR13696">
    <property type="entry name" value="P-LOOP CONTAINING NUCLEOSIDE TRIPHOSPHATE HYDROLASE"/>
    <property type="match status" value="1"/>
</dbReference>
<organism evidence="2 3">
    <name type="scientific">Limosilactobacillus ingluviei</name>
    <dbReference type="NCBI Taxonomy" id="148604"/>
    <lineage>
        <taxon>Bacteria</taxon>
        <taxon>Bacillati</taxon>
        <taxon>Bacillota</taxon>
        <taxon>Bacilli</taxon>
        <taxon>Lactobacillales</taxon>
        <taxon>Lactobacillaceae</taxon>
        <taxon>Limosilactobacillus</taxon>
    </lineage>
</organism>
<sequence length="286" mass="32794">MKEVETEMVVSLVFANFKGGVGKTTNAVMTAYEFAKLGYRTLVCDLDPQANATQLLQRTHGLQTNEVLIPTRTMMVALSKEDLASAIVKIRENLYLIPSEDDFREYPRFLELRIPLTSKNQKLVEQQRSAYFANELEKIQDKFDVIILDVPPTFSIYTDSAIRAADEVVIVLQTQQRSLDGAKYLFRYLQKSYDDNKDLHFKVLGVLPVILKNGVALDNQILDEANELFGKNVVFDTVIKYQERLKRYDRLGISDPEVTKSDHYDKVAHEVYKSLTQEIIDRLSNE</sequence>
<feature type="domain" description="AAA" evidence="1">
    <location>
        <begin position="13"/>
        <end position="199"/>
    </location>
</feature>
<reference evidence="2 3" key="1">
    <citation type="journal article" date="2015" name="Genome Announc.">
        <title>Expanding the biotechnology potential of lactobacilli through comparative genomics of 213 strains and associated genera.</title>
        <authorList>
            <person name="Sun Z."/>
            <person name="Harris H.M."/>
            <person name="McCann A."/>
            <person name="Guo C."/>
            <person name="Argimon S."/>
            <person name="Zhang W."/>
            <person name="Yang X."/>
            <person name="Jeffery I.B."/>
            <person name="Cooney J.C."/>
            <person name="Kagawa T.F."/>
            <person name="Liu W."/>
            <person name="Song Y."/>
            <person name="Salvetti E."/>
            <person name="Wrobel A."/>
            <person name="Rasinkangas P."/>
            <person name="Parkhill J."/>
            <person name="Rea M.C."/>
            <person name="O'Sullivan O."/>
            <person name="Ritari J."/>
            <person name="Douillard F.P."/>
            <person name="Paul Ross R."/>
            <person name="Yang R."/>
            <person name="Briner A.E."/>
            <person name="Felis G.E."/>
            <person name="de Vos W.M."/>
            <person name="Barrangou R."/>
            <person name="Klaenhammer T.R."/>
            <person name="Caufield P.W."/>
            <person name="Cui Y."/>
            <person name="Zhang H."/>
            <person name="O'Toole P.W."/>
        </authorList>
    </citation>
    <scope>NUCLEOTIDE SEQUENCE [LARGE SCALE GENOMIC DNA]</scope>
    <source>
        <strain evidence="2 3">DSM 14792</strain>
    </source>
</reference>
<dbReference type="InterPro" id="IPR025669">
    <property type="entry name" value="AAA_dom"/>
</dbReference>
<evidence type="ECO:0000313" key="2">
    <source>
        <dbReference type="EMBL" id="KRN44052.1"/>
    </source>
</evidence>